<dbReference type="Gene3D" id="1.20.1050.10">
    <property type="match status" value="1"/>
</dbReference>
<dbReference type="InterPro" id="IPR050983">
    <property type="entry name" value="GST_Omega/HSP26"/>
</dbReference>
<dbReference type="SUPFAM" id="SSF52833">
    <property type="entry name" value="Thioredoxin-like"/>
    <property type="match status" value="1"/>
</dbReference>
<dbReference type="PROSITE" id="PS50404">
    <property type="entry name" value="GST_NTER"/>
    <property type="match status" value="1"/>
</dbReference>
<reference evidence="2" key="1">
    <citation type="submission" date="2018-05" db="EMBL/GenBank/DDBJ databases">
        <authorList>
            <person name="Lanie J.A."/>
            <person name="Ng W.-L."/>
            <person name="Kazmierczak K.M."/>
            <person name="Andrzejewski T.M."/>
            <person name="Davidsen T.M."/>
            <person name="Wayne K.J."/>
            <person name="Tettelin H."/>
            <person name="Glass J.I."/>
            <person name="Rusch D."/>
            <person name="Podicherti R."/>
            <person name="Tsui H.-C.T."/>
            <person name="Winkler M.E."/>
        </authorList>
    </citation>
    <scope>NUCLEOTIDE SEQUENCE</scope>
</reference>
<dbReference type="Pfam" id="PF13417">
    <property type="entry name" value="GST_N_3"/>
    <property type="match status" value="1"/>
</dbReference>
<sequence length="181" mass="21486">MLKLYHYHSSTCSKKVRITLTEKGMDWDSHHINLFPDGDKGPEHLEPWYTKLNPVGVVPTLDHDGRIIIESNIIMEYLDELQPEPRLRSDDLWERAQMRRWLDKSEHIIHRNVNIISYGLRHAVRWKQLSHEKQIELINKQPYIARRAEYMRRYTEGISKDEEARAVVVLGSIMEEMEATL</sequence>
<gene>
    <name evidence="2" type="ORF">METZ01_LOCUS348513</name>
</gene>
<feature type="domain" description="GST N-terminal" evidence="1">
    <location>
        <begin position="1"/>
        <end position="86"/>
    </location>
</feature>
<dbReference type="InterPro" id="IPR004045">
    <property type="entry name" value="Glutathione_S-Trfase_N"/>
</dbReference>
<dbReference type="PANTHER" id="PTHR43968:SF6">
    <property type="entry name" value="GLUTATHIONE S-TRANSFERASE OMEGA"/>
    <property type="match status" value="1"/>
</dbReference>
<dbReference type="InterPro" id="IPR040079">
    <property type="entry name" value="Glutathione_S-Trfase"/>
</dbReference>
<dbReference type="GO" id="GO:0005737">
    <property type="term" value="C:cytoplasm"/>
    <property type="evidence" value="ECO:0007669"/>
    <property type="project" value="TreeGrafter"/>
</dbReference>
<dbReference type="AlphaFoldDB" id="A0A382RD96"/>
<dbReference type="SFLD" id="SFLDG00358">
    <property type="entry name" value="Main_(cytGST)"/>
    <property type="match status" value="1"/>
</dbReference>
<name>A0A382RD96_9ZZZZ</name>
<evidence type="ECO:0000259" key="1">
    <source>
        <dbReference type="PROSITE" id="PS50404"/>
    </source>
</evidence>
<proteinExistence type="predicted"/>
<accession>A0A382RD96</accession>
<evidence type="ECO:0000313" key="2">
    <source>
        <dbReference type="EMBL" id="SVC95659.1"/>
    </source>
</evidence>
<protein>
    <recommendedName>
        <fullName evidence="1">GST N-terminal domain-containing protein</fullName>
    </recommendedName>
</protein>
<organism evidence="2">
    <name type="scientific">marine metagenome</name>
    <dbReference type="NCBI Taxonomy" id="408172"/>
    <lineage>
        <taxon>unclassified sequences</taxon>
        <taxon>metagenomes</taxon>
        <taxon>ecological metagenomes</taxon>
    </lineage>
</organism>
<dbReference type="PANTHER" id="PTHR43968">
    <property type="match status" value="1"/>
</dbReference>
<dbReference type="SFLD" id="SFLDS00019">
    <property type="entry name" value="Glutathione_Transferase_(cytos"/>
    <property type="match status" value="1"/>
</dbReference>
<dbReference type="InterPro" id="IPR036249">
    <property type="entry name" value="Thioredoxin-like_sf"/>
</dbReference>
<dbReference type="EMBL" id="UINC01120887">
    <property type="protein sequence ID" value="SVC95659.1"/>
    <property type="molecule type" value="Genomic_DNA"/>
</dbReference>
<feature type="non-terminal residue" evidence="2">
    <location>
        <position position="181"/>
    </location>
</feature>
<dbReference type="Gene3D" id="3.40.30.10">
    <property type="entry name" value="Glutaredoxin"/>
    <property type="match status" value="1"/>
</dbReference>